<proteinExistence type="predicted"/>
<evidence type="ECO:0000313" key="2">
    <source>
        <dbReference type="EMBL" id="KAL1535994.1"/>
    </source>
</evidence>
<evidence type="ECO:0000313" key="3">
    <source>
        <dbReference type="Proteomes" id="UP001567538"/>
    </source>
</evidence>
<comment type="caution">
    <text evidence="2">The sequence shown here is derived from an EMBL/GenBank/DDBJ whole genome shotgun (WGS) entry which is preliminary data.</text>
</comment>
<protein>
    <submittedName>
        <fullName evidence="2">Uncharacterized protein</fullName>
    </submittedName>
</protein>
<sequence>MIIKFGHQFPISFGRSHWNQSHLTARTICTMESLSLDEFEYYVCYGYERPLPKFSSVKEMKDYTTREERKIMEDKIREEEREEDGKKRDKTLEDGAAKKDREGAAKKDKAVEAFTRAKRAFEEKGFSIAHKAFTEVSLCRFLPWRGHPYLETDH</sequence>
<evidence type="ECO:0000256" key="1">
    <source>
        <dbReference type="SAM" id="MobiDB-lite"/>
    </source>
</evidence>
<reference evidence="2 3" key="1">
    <citation type="submission" date="2024-06" db="EMBL/GenBank/DDBJ databases">
        <title>A chromosome level genome sequence of Diviner's sage (Salvia divinorum).</title>
        <authorList>
            <person name="Ford S.A."/>
            <person name="Ro D.-K."/>
            <person name="Ness R.W."/>
            <person name="Phillips M.A."/>
        </authorList>
    </citation>
    <scope>NUCLEOTIDE SEQUENCE [LARGE SCALE GENOMIC DNA]</scope>
    <source>
        <strain evidence="2">SAF-2024a</strain>
        <tissue evidence="2">Leaf</tissue>
    </source>
</reference>
<name>A0ABD1FVW5_SALDI</name>
<accession>A0ABD1FVW5</accession>
<dbReference type="AlphaFoldDB" id="A0ABD1FVW5"/>
<feature type="region of interest" description="Disordered" evidence="1">
    <location>
        <begin position="74"/>
        <end position="109"/>
    </location>
</feature>
<organism evidence="2 3">
    <name type="scientific">Salvia divinorum</name>
    <name type="common">Maria pastora</name>
    <name type="synonym">Diviner's sage</name>
    <dbReference type="NCBI Taxonomy" id="28513"/>
    <lineage>
        <taxon>Eukaryota</taxon>
        <taxon>Viridiplantae</taxon>
        <taxon>Streptophyta</taxon>
        <taxon>Embryophyta</taxon>
        <taxon>Tracheophyta</taxon>
        <taxon>Spermatophyta</taxon>
        <taxon>Magnoliopsida</taxon>
        <taxon>eudicotyledons</taxon>
        <taxon>Gunneridae</taxon>
        <taxon>Pentapetalae</taxon>
        <taxon>asterids</taxon>
        <taxon>lamiids</taxon>
        <taxon>Lamiales</taxon>
        <taxon>Lamiaceae</taxon>
        <taxon>Nepetoideae</taxon>
        <taxon>Mentheae</taxon>
        <taxon>Salviinae</taxon>
        <taxon>Salvia</taxon>
        <taxon>Salvia subgen. Calosphace</taxon>
    </lineage>
</organism>
<gene>
    <name evidence="2" type="ORF">AAHA92_28708</name>
</gene>
<dbReference type="Proteomes" id="UP001567538">
    <property type="component" value="Unassembled WGS sequence"/>
</dbReference>
<keyword evidence="3" id="KW-1185">Reference proteome</keyword>
<dbReference type="EMBL" id="JBEAFC010000011">
    <property type="protein sequence ID" value="KAL1535994.1"/>
    <property type="molecule type" value="Genomic_DNA"/>
</dbReference>